<organism evidence="2 3">
    <name type="scientific">Halocaridina rubra</name>
    <name type="common">Hawaiian red shrimp</name>
    <dbReference type="NCBI Taxonomy" id="373956"/>
    <lineage>
        <taxon>Eukaryota</taxon>
        <taxon>Metazoa</taxon>
        <taxon>Ecdysozoa</taxon>
        <taxon>Arthropoda</taxon>
        <taxon>Crustacea</taxon>
        <taxon>Multicrustacea</taxon>
        <taxon>Malacostraca</taxon>
        <taxon>Eumalacostraca</taxon>
        <taxon>Eucarida</taxon>
        <taxon>Decapoda</taxon>
        <taxon>Pleocyemata</taxon>
        <taxon>Caridea</taxon>
        <taxon>Atyoidea</taxon>
        <taxon>Atyidae</taxon>
        <taxon>Halocaridina</taxon>
    </lineage>
</organism>
<keyword evidence="3" id="KW-1185">Reference proteome</keyword>
<protein>
    <submittedName>
        <fullName evidence="2">Uncharacterized protein</fullName>
    </submittedName>
</protein>
<feature type="region of interest" description="Disordered" evidence="1">
    <location>
        <begin position="35"/>
        <end position="58"/>
    </location>
</feature>
<feature type="compositionally biased region" description="Basic residues" evidence="1">
    <location>
        <begin position="42"/>
        <end position="52"/>
    </location>
</feature>
<dbReference type="Proteomes" id="UP001381693">
    <property type="component" value="Unassembled WGS sequence"/>
</dbReference>
<accession>A0AAN8XKC4</accession>
<sequence length="58" mass="6418">RMIREVTSPTNAGTISPRGDIVPAFIGLVTSRIMRSTSKLPRPQKKKKKNLRKGQLAS</sequence>
<gene>
    <name evidence="2" type="ORF">SK128_020776</name>
</gene>
<evidence type="ECO:0000313" key="3">
    <source>
        <dbReference type="Proteomes" id="UP001381693"/>
    </source>
</evidence>
<reference evidence="2 3" key="1">
    <citation type="submission" date="2023-11" db="EMBL/GenBank/DDBJ databases">
        <title>Halocaridina rubra genome assembly.</title>
        <authorList>
            <person name="Smith C."/>
        </authorList>
    </citation>
    <scope>NUCLEOTIDE SEQUENCE [LARGE SCALE GENOMIC DNA]</scope>
    <source>
        <strain evidence="2">EP-1</strain>
        <tissue evidence="2">Whole</tissue>
    </source>
</reference>
<dbReference type="AlphaFoldDB" id="A0AAN8XKC4"/>
<feature type="non-terminal residue" evidence="2">
    <location>
        <position position="1"/>
    </location>
</feature>
<comment type="caution">
    <text evidence="2">The sequence shown here is derived from an EMBL/GenBank/DDBJ whole genome shotgun (WGS) entry which is preliminary data.</text>
</comment>
<evidence type="ECO:0000256" key="1">
    <source>
        <dbReference type="SAM" id="MobiDB-lite"/>
    </source>
</evidence>
<evidence type="ECO:0000313" key="2">
    <source>
        <dbReference type="EMBL" id="KAK7086022.1"/>
    </source>
</evidence>
<name>A0AAN8XKC4_HALRR</name>
<proteinExistence type="predicted"/>
<dbReference type="EMBL" id="JAXCGZ010000417">
    <property type="protein sequence ID" value="KAK7086022.1"/>
    <property type="molecule type" value="Genomic_DNA"/>
</dbReference>